<evidence type="ECO:0000256" key="1">
    <source>
        <dbReference type="SAM" id="MobiDB-lite"/>
    </source>
</evidence>
<feature type="non-terminal residue" evidence="2">
    <location>
        <position position="92"/>
    </location>
</feature>
<dbReference type="AlphaFoldDB" id="A0A8S2UFV8"/>
<protein>
    <submittedName>
        <fullName evidence="2">Uncharacterized protein</fullName>
    </submittedName>
</protein>
<gene>
    <name evidence="2" type="ORF">SMN809_LOCUS27391</name>
</gene>
<evidence type="ECO:0000313" key="2">
    <source>
        <dbReference type="EMBL" id="CAF4331410.1"/>
    </source>
</evidence>
<dbReference type="EMBL" id="CAJOBI010042583">
    <property type="protein sequence ID" value="CAF4331410.1"/>
    <property type="molecule type" value="Genomic_DNA"/>
</dbReference>
<feature type="compositionally biased region" description="Polar residues" evidence="1">
    <location>
        <begin position="56"/>
        <end position="86"/>
    </location>
</feature>
<name>A0A8S2UFV8_9BILA</name>
<organism evidence="2 3">
    <name type="scientific">Rotaria magnacalcarata</name>
    <dbReference type="NCBI Taxonomy" id="392030"/>
    <lineage>
        <taxon>Eukaryota</taxon>
        <taxon>Metazoa</taxon>
        <taxon>Spiralia</taxon>
        <taxon>Gnathifera</taxon>
        <taxon>Rotifera</taxon>
        <taxon>Eurotatoria</taxon>
        <taxon>Bdelloidea</taxon>
        <taxon>Philodinida</taxon>
        <taxon>Philodinidae</taxon>
        <taxon>Rotaria</taxon>
    </lineage>
</organism>
<comment type="caution">
    <text evidence="2">The sequence shown here is derived from an EMBL/GenBank/DDBJ whole genome shotgun (WGS) entry which is preliminary data.</text>
</comment>
<dbReference type="Proteomes" id="UP000676336">
    <property type="component" value="Unassembled WGS sequence"/>
</dbReference>
<sequence length="92" mass="10305">MVQTRSKYRLLQNNQSASISEELTQRQLSIPQAVKGKRKRNAVDNDEDARTMPIAITTTDYSAKHSTNNSDIIQSTAEASMLTPSHDQNENN</sequence>
<proteinExistence type="predicted"/>
<feature type="region of interest" description="Disordered" evidence="1">
    <location>
        <begin position="1"/>
        <end position="92"/>
    </location>
</feature>
<reference evidence="2" key="1">
    <citation type="submission" date="2021-02" db="EMBL/GenBank/DDBJ databases">
        <authorList>
            <person name="Nowell W R."/>
        </authorList>
    </citation>
    <scope>NUCLEOTIDE SEQUENCE</scope>
</reference>
<evidence type="ECO:0000313" key="3">
    <source>
        <dbReference type="Proteomes" id="UP000676336"/>
    </source>
</evidence>
<accession>A0A8S2UFV8</accession>
<feature type="compositionally biased region" description="Polar residues" evidence="1">
    <location>
        <begin position="1"/>
        <end position="30"/>
    </location>
</feature>